<feature type="domain" description="HTH lysR-type" evidence="5">
    <location>
        <begin position="1"/>
        <end position="58"/>
    </location>
</feature>
<dbReference type="EMBL" id="CP139965">
    <property type="protein sequence ID" value="WQD79367.1"/>
    <property type="molecule type" value="Genomic_DNA"/>
</dbReference>
<name>A0ABZ0WPS9_9BURK</name>
<protein>
    <submittedName>
        <fullName evidence="6">LysR substrate-binding domain-containing protein</fullName>
    </submittedName>
</protein>
<dbReference type="InterPro" id="IPR036388">
    <property type="entry name" value="WH-like_DNA-bd_sf"/>
</dbReference>
<evidence type="ECO:0000256" key="1">
    <source>
        <dbReference type="ARBA" id="ARBA00009437"/>
    </source>
</evidence>
<dbReference type="Pfam" id="PF03466">
    <property type="entry name" value="LysR_substrate"/>
    <property type="match status" value="1"/>
</dbReference>
<keyword evidence="7" id="KW-1185">Reference proteome</keyword>
<dbReference type="SUPFAM" id="SSF53850">
    <property type="entry name" value="Periplasmic binding protein-like II"/>
    <property type="match status" value="1"/>
</dbReference>
<dbReference type="SUPFAM" id="SSF46785">
    <property type="entry name" value="Winged helix' DNA-binding domain"/>
    <property type="match status" value="1"/>
</dbReference>
<evidence type="ECO:0000256" key="4">
    <source>
        <dbReference type="ARBA" id="ARBA00023163"/>
    </source>
</evidence>
<evidence type="ECO:0000256" key="3">
    <source>
        <dbReference type="ARBA" id="ARBA00023125"/>
    </source>
</evidence>
<dbReference type="InterPro" id="IPR036390">
    <property type="entry name" value="WH_DNA-bd_sf"/>
</dbReference>
<dbReference type="InterPro" id="IPR050950">
    <property type="entry name" value="HTH-type_LysR_regulators"/>
</dbReference>
<dbReference type="PANTHER" id="PTHR30419">
    <property type="entry name" value="HTH-TYPE TRANSCRIPTIONAL REGULATOR YBHD"/>
    <property type="match status" value="1"/>
</dbReference>
<evidence type="ECO:0000256" key="2">
    <source>
        <dbReference type="ARBA" id="ARBA00023015"/>
    </source>
</evidence>
<comment type="similarity">
    <text evidence="1">Belongs to the LysR transcriptional regulatory family.</text>
</comment>
<dbReference type="RefSeq" id="WP_114811847.1">
    <property type="nucleotide sequence ID" value="NZ_CP139965.1"/>
</dbReference>
<reference evidence="6 7" key="1">
    <citation type="submission" date="2023-12" db="EMBL/GenBank/DDBJ databases">
        <title>Genome sequencing and assembly of bacterial species from a model synthetic community.</title>
        <authorList>
            <person name="Hogle S.L."/>
        </authorList>
    </citation>
    <scope>NUCLEOTIDE SEQUENCE [LARGE SCALE GENOMIC DNA]</scope>
    <source>
        <strain evidence="6 7">HAMBI 2494</strain>
    </source>
</reference>
<gene>
    <name evidence="6" type="ORF">U0042_06600</name>
</gene>
<evidence type="ECO:0000313" key="6">
    <source>
        <dbReference type="EMBL" id="WQD79367.1"/>
    </source>
</evidence>
<dbReference type="InterPro" id="IPR005119">
    <property type="entry name" value="LysR_subst-bd"/>
</dbReference>
<dbReference type="Gene3D" id="3.40.190.290">
    <property type="match status" value="1"/>
</dbReference>
<keyword evidence="3" id="KW-0238">DNA-binding</keyword>
<dbReference type="PROSITE" id="PS50931">
    <property type="entry name" value="HTH_LYSR"/>
    <property type="match status" value="1"/>
</dbReference>
<sequence>MKLQQLQAFVAAAHHKSLRAAARELGITQPAVTHTIRELENALNAELMVRSVRGIELTACGLALLPRAEQLLGDMQRTVEAVEQVKGELAGKVSVGTMPSIALTALPRAVSAFRAAMPLVRLHLEEVTVPDAVARLRNGSLDIAAIHHVQALDSDLVQEPLYSTQFVVAMRAGHPLAKARRLADLVDAEWIVTVGADHFPHSVMMAMFSAHGLPVPQRLLRAPSSFAVTLGLVSQTDVIGCFTRPLAAMVEPLGIRTADIEETLPSYDLSVISRRDLRPTPAAAQFVSCLQRAARECFATPGEHITDG</sequence>
<dbReference type="PRINTS" id="PR00039">
    <property type="entry name" value="HTHLYSR"/>
</dbReference>
<dbReference type="Proteomes" id="UP001325479">
    <property type="component" value="Chromosome"/>
</dbReference>
<dbReference type="InterPro" id="IPR000847">
    <property type="entry name" value="LysR_HTH_N"/>
</dbReference>
<dbReference type="Gene3D" id="1.10.10.10">
    <property type="entry name" value="Winged helix-like DNA-binding domain superfamily/Winged helix DNA-binding domain"/>
    <property type="match status" value="1"/>
</dbReference>
<dbReference type="PANTHER" id="PTHR30419:SF30">
    <property type="entry name" value="LYSR FAMILY TRANSCRIPTIONAL REGULATOR"/>
    <property type="match status" value="1"/>
</dbReference>
<keyword evidence="4" id="KW-0804">Transcription</keyword>
<evidence type="ECO:0000313" key="7">
    <source>
        <dbReference type="Proteomes" id="UP001325479"/>
    </source>
</evidence>
<evidence type="ECO:0000259" key="5">
    <source>
        <dbReference type="PROSITE" id="PS50931"/>
    </source>
</evidence>
<accession>A0ABZ0WPS9</accession>
<dbReference type="Pfam" id="PF00126">
    <property type="entry name" value="HTH_1"/>
    <property type="match status" value="1"/>
</dbReference>
<organism evidence="6 7">
    <name type="scientific">Paraburkholderia kururiensis</name>
    <dbReference type="NCBI Taxonomy" id="984307"/>
    <lineage>
        <taxon>Bacteria</taxon>
        <taxon>Pseudomonadati</taxon>
        <taxon>Pseudomonadota</taxon>
        <taxon>Betaproteobacteria</taxon>
        <taxon>Burkholderiales</taxon>
        <taxon>Burkholderiaceae</taxon>
        <taxon>Paraburkholderia</taxon>
    </lineage>
</organism>
<proteinExistence type="inferred from homology"/>
<keyword evidence="2" id="KW-0805">Transcription regulation</keyword>